<dbReference type="Proteomes" id="UP000033722">
    <property type="component" value="Unassembled WGS sequence"/>
</dbReference>
<proteinExistence type="predicted"/>
<evidence type="ECO:0000313" key="2">
    <source>
        <dbReference type="Proteomes" id="UP000033722"/>
    </source>
</evidence>
<accession>A0A0F3Q0J6</accession>
<reference evidence="1 2" key="1">
    <citation type="submission" date="2015-01" db="EMBL/GenBank/DDBJ databases">
        <title>Genome Sequencing of Rickettsiales.</title>
        <authorList>
            <person name="Daugherty S.C."/>
            <person name="Su Q."/>
            <person name="Abolude K."/>
            <person name="Beier-Sexton M."/>
            <person name="Carlyon J.A."/>
            <person name="Carter R."/>
            <person name="Day N.P."/>
            <person name="Dumler S.J."/>
            <person name="Dyachenko V."/>
            <person name="Godinez A."/>
            <person name="Kurtti T.J."/>
            <person name="Lichay M."/>
            <person name="Mullins K.E."/>
            <person name="Ott S."/>
            <person name="Pappas-Brown V."/>
            <person name="Paris D.H."/>
            <person name="Patel P."/>
            <person name="Richards A.L."/>
            <person name="Sadzewicz L."/>
            <person name="Sears K."/>
            <person name="Seidman D."/>
            <person name="Sengamalay N."/>
            <person name="Stenos J."/>
            <person name="Tallon L.J."/>
            <person name="Vincent G."/>
            <person name="Fraser C.M."/>
            <person name="Munderloh U."/>
            <person name="Dunning-Hotopp J.C."/>
        </authorList>
    </citation>
    <scope>NUCLEOTIDE SEQUENCE [LARGE SCALE GENOMIC DNA]</scope>
    <source>
        <strain evidence="1 2">CRT53-1</strain>
    </source>
</reference>
<name>A0A0F3Q0J6_ANAPH</name>
<dbReference type="PATRIC" id="fig|1359157.3.peg.406"/>
<comment type="caution">
    <text evidence="1">The sequence shown here is derived from an EMBL/GenBank/DDBJ whole genome shotgun (WGS) entry which is preliminary data.</text>
</comment>
<dbReference type="AlphaFoldDB" id="A0A0F3Q0J6"/>
<protein>
    <submittedName>
        <fullName evidence="1">Uncharacterized protein</fullName>
    </submittedName>
</protein>
<sequence length="44" mass="5086">MSIRSSLPAMAAMYVCYRTVMGIWLCSYKSWLSHEVYESVFSNS</sequence>
<dbReference type="EMBL" id="LAOD01000016">
    <property type="protein sequence ID" value="KJV86145.1"/>
    <property type="molecule type" value="Genomic_DNA"/>
</dbReference>
<evidence type="ECO:0000313" key="1">
    <source>
        <dbReference type="EMBL" id="KJV86145.1"/>
    </source>
</evidence>
<organism evidence="1 2">
    <name type="scientific">Anaplasma phagocytophilum str. CRT53-1</name>
    <dbReference type="NCBI Taxonomy" id="1359157"/>
    <lineage>
        <taxon>Bacteria</taxon>
        <taxon>Pseudomonadati</taxon>
        <taxon>Pseudomonadota</taxon>
        <taxon>Alphaproteobacteria</taxon>
        <taxon>Rickettsiales</taxon>
        <taxon>Anaplasmataceae</taxon>
        <taxon>Anaplasma</taxon>
        <taxon>phagocytophilum group</taxon>
    </lineage>
</organism>
<gene>
    <name evidence="1" type="ORF">APHCRT_0711</name>
</gene>